<feature type="transmembrane region" description="Helical" evidence="1">
    <location>
        <begin position="278"/>
        <end position="302"/>
    </location>
</feature>
<organism evidence="2">
    <name type="scientific">Salvia splendens</name>
    <name type="common">Scarlet sage</name>
    <dbReference type="NCBI Taxonomy" id="180675"/>
    <lineage>
        <taxon>Eukaryota</taxon>
        <taxon>Viridiplantae</taxon>
        <taxon>Streptophyta</taxon>
        <taxon>Embryophyta</taxon>
        <taxon>Tracheophyta</taxon>
        <taxon>Spermatophyta</taxon>
        <taxon>Magnoliopsida</taxon>
        <taxon>eudicotyledons</taxon>
        <taxon>Gunneridae</taxon>
        <taxon>Pentapetalae</taxon>
        <taxon>asterids</taxon>
        <taxon>lamiids</taxon>
        <taxon>Lamiales</taxon>
        <taxon>Lamiaceae</taxon>
        <taxon>Nepetoideae</taxon>
        <taxon>Mentheae</taxon>
        <taxon>Salviinae</taxon>
        <taxon>Salvia</taxon>
        <taxon>Salvia subgen. Calosphace</taxon>
        <taxon>core Calosphace</taxon>
    </lineage>
</organism>
<feature type="transmembrane region" description="Helical" evidence="1">
    <location>
        <begin position="164"/>
        <end position="184"/>
    </location>
</feature>
<evidence type="ECO:0000313" key="3">
    <source>
        <dbReference type="Proteomes" id="UP000298416"/>
    </source>
</evidence>
<gene>
    <name evidence="2" type="ORF">SASPL_150369</name>
</gene>
<proteinExistence type="predicted"/>
<keyword evidence="1" id="KW-1133">Transmembrane helix</keyword>
<keyword evidence="3" id="KW-1185">Reference proteome</keyword>
<protein>
    <submittedName>
        <fullName evidence="2">Uncharacterized protein</fullName>
    </submittedName>
</protein>
<keyword evidence="1" id="KW-0812">Transmembrane</keyword>
<dbReference type="AlphaFoldDB" id="A0A8X8Z1P7"/>
<feature type="transmembrane region" description="Helical" evidence="1">
    <location>
        <begin position="371"/>
        <end position="398"/>
    </location>
</feature>
<dbReference type="EMBL" id="PNBA02000020">
    <property type="protein sequence ID" value="KAG6388932.1"/>
    <property type="molecule type" value="Genomic_DNA"/>
</dbReference>
<feature type="transmembrane region" description="Helical" evidence="1">
    <location>
        <begin position="126"/>
        <end position="149"/>
    </location>
</feature>
<comment type="caution">
    <text evidence="2">The sequence shown here is derived from an EMBL/GenBank/DDBJ whole genome shotgun (WGS) entry which is preliminary data.</text>
</comment>
<keyword evidence="1" id="KW-0472">Membrane</keyword>
<accession>A0A8X8Z1P7</accession>
<reference evidence="2" key="1">
    <citation type="submission" date="2018-01" db="EMBL/GenBank/DDBJ databases">
        <authorList>
            <person name="Mao J.F."/>
        </authorList>
    </citation>
    <scope>NUCLEOTIDE SEQUENCE</scope>
    <source>
        <strain evidence="2">Huo1</strain>
        <tissue evidence="2">Leaf</tissue>
    </source>
</reference>
<feature type="transmembrane region" description="Helical" evidence="1">
    <location>
        <begin position="66"/>
        <end position="84"/>
    </location>
</feature>
<reference evidence="2" key="2">
    <citation type="submission" date="2020-08" db="EMBL/GenBank/DDBJ databases">
        <title>Plant Genome Project.</title>
        <authorList>
            <person name="Zhang R.-G."/>
        </authorList>
    </citation>
    <scope>NUCLEOTIDE SEQUENCE</scope>
    <source>
        <strain evidence="2">Huo1</strain>
        <tissue evidence="2">Leaf</tissue>
    </source>
</reference>
<dbReference type="Proteomes" id="UP000298416">
    <property type="component" value="Unassembled WGS sequence"/>
</dbReference>
<dbReference type="PANTHER" id="PTHR35307:SF3">
    <property type="entry name" value="DUF4220 DOMAIN-CONTAINING PROTEIN"/>
    <property type="match status" value="1"/>
</dbReference>
<name>A0A8X8Z1P7_SALSN</name>
<evidence type="ECO:0000256" key="1">
    <source>
        <dbReference type="SAM" id="Phobius"/>
    </source>
</evidence>
<feature type="transmembrane region" description="Helical" evidence="1">
    <location>
        <begin position="236"/>
        <end position="258"/>
    </location>
</feature>
<sequence>MSMDCNTCNYYCNNDYMDKVQEELNKPMPWIGMYIAAASVVCCLSMAADLFSGLHCKRLWFPCKYFSLNAISLTLLAVTTKLPADLTNDMRGVNDKLAVITSIVLMAICMANFMTSLGSVDNYEMLVNLTALAILVITLTANVSIHIYMMRGFSVVDSIMAEEIVSVVLMLFLLGTLCSFSLMVPSAKRYLEAEYKQMEKIVSSKPIEWGDYTIDELRIVVKRYWVMSETGSLQFVLARASISVTASLVCSLLVLTLIEAHVRLHLIDNDPGWTYTNYAWSMNWILYTQCVGAAFGAVAPLFRWMFAAHFKLSALGEKRARDELYVETYWISRLVEWRESSLPLHIHSSKCRKLVHDAKGLLLNICIRTQILFVLASKVILLTSCKFGTSVLVCFYRLSHLSRAPNDMEGCCESRAGSELDFSRYVLLLEGEAELPKKVLNNLLNELDVLIETAEQQKPKNLIELLMKSRNFNGVKEFDSNQVPSLHSLEPPNCWSLPVVTLGSIAIALPNINPNRVKKLIRGIREGLSLVGLIEKTLNRVRDPKSIRNAADRVWVGIELYGQWENKTGNLKGTTGKEILQKLSDTAKKTVVDFMASTDDFLMQNPGNWPSKVTAANSMYRVSQTILLSHNDGDDQTNDALFERLCVIISEILAACLTNLVRVINSKCHKNVVKERQECTSQAAILLGETLEVLEILQHRDLPGLRSENAADIDEWRAFMENGNEDSPIRKSDEERVCIEMEGFVVDGL</sequence>
<feature type="transmembrane region" description="Helical" evidence="1">
    <location>
        <begin position="96"/>
        <end position="114"/>
    </location>
</feature>
<evidence type="ECO:0000313" key="2">
    <source>
        <dbReference type="EMBL" id="KAG6388932.1"/>
    </source>
</evidence>
<dbReference type="PANTHER" id="PTHR35307">
    <property type="entry name" value="PROTEIN, PUTATIVE-RELATED"/>
    <property type="match status" value="1"/>
</dbReference>
<feature type="transmembrane region" description="Helical" evidence="1">
    <location>
        <begin position="31"/>
        <end position="54"/>
    </location>
</feature>